<evidence type="ECO:0000256" key="2">
    <source>
        <dbReference type="ARBA" id="ARBA00022840"/>
    </source>
</evidence>
<dbReference type="Pfam" id="PF10431">
    <property type="entry name" value="ClpB_D2-small"/>
    <property type="match status" value="1"/>
</dbReference>
<accession>A0A7V6A4R7</accession>
<dbReference type="Pfam" id="PF07724">
    <property type="entry name" value="AAA_2"/>
    <property type="match status" value="1"/>
</dbReference>
<dbReference type="InterPro" id="IPR019489">
    <property type="entry name" value="Clp_ATPase_C"/>
</dbReference>
<reference evidence="6" key="1">
    <citation type="journal article" date="2020" name="mSystems">
        <title>Genome- and Community-Level Interaction Insights into Carbon Utilization and Element Cycling Functions of Hydrothermarchaeota in Hydrothermal Sediment.</title>
        <authorList>
            <person name="Zhou Z."/>
            <person name="Liu Y."/>
            <person name="Xu W."/>
            <person name="Pan J."/>
            <person name="Luo Z.H."/>
            <person name="Li M."/>
        </authorList>
    </citation>
    <scope>NUCLEOTIDE SEQUENCE [LARGE SCALE GENOMIC DNA]</scope>
    <source>
        <strain evidence="6">SpSt-767</strain>
    </source>
</reference>
<proteinExistence type="predicted"/>
<evidence type="ECO:0000259" key="5">
    <source>
        <dbReference type="SMART" id="SM01086"/>
    </source>
</evidence>
<evidence type="ECO:0000313" key="6">
    <source>
        <dbReference type="EMBL" id="HHS30262.1"/>
    </source>
</evidence>
<dbReference type="GO" id="GO:0005524">
    <property type="term" value="F:ATP binding"/>
    <property type="evidence" value="ECO:0007669"/>
    <property type="project" value="UniProtKB-KW"/>
</dbReference>
<evidence type="ECO:0000256" key="1">
    <source>
        <dbReference type="ARBA" id="ARBA00022741"/>
    </source>
</evidence>
<dbReference type="InterPro" id="IPR027417">
    <property type="entry name" value="P-loop_NTPase"/>
</dbReference>
<name>A0A7V6A4R7_9BACT</name>
<sequence>MSIGFSDEKRRRLAEKVEKFRHRQVDEAVQHVLEFNKTPACLKAEVDRFVIGQEKGKKIIATAIAFHYRRLGSSLKRALGENNGDIEVALKSTRTPKANILMVGPTGCGKTYTSETASELVGVPFVVEDMTKFSEVGYVGMNVSDILVDLLVAGGGNPHVAQMGIVYLDEVDKIAAETSSVRDVSGKGVQKGLLKLVEGVDNTLEIGKERLNLSTKHVLFIAAGSYDSLEGIVRNRLARLNVVGDWRDHLETQDLVSFGMERQLVGRFPVRVVYDRLTTRELQDILVKSADSPLLAYVQDLKDWGIDLRYTDEALGEIARRAKKEGTGARGLTGILHRVLLEDMFSLPGTYTGELMMNGGYVREKLG</sequence>
<protein>
    <submittedName>
        <fullName evidence="6">AAA family ATPase</fullName>
    </submittedName>
</protein>
<gene>
    <name evidence="6" type="ORF">ENV52_11250</name>
</gene>
<dbReference type="Gene3D" id="1.10.8.60">
    <property type="match status" value="1"/>
</dbReference>
<dbReference type="InterPro" id="IPR003593">
    <property type="entry name" value="AAA+_ATPase"/>
</dbReference>
<comment type="caution">
    <text evidence="6">The sequence shown here is derived from an EMBL/GenBank/DDBJ whole genome shotgun (WGS) entry which is preliminary data.</text>
</comment>
<feature type="domain" description="AAA+ ATPase" evidence="4">
    <location>
        <begin position="96"/>
        <end position="248"/>
    </location>
</feature>
<keyword evidence="2" id="KW-0067">ATP-binding</keyword>
<dbReference type="SUPFAM" id="SSF52540">
    <property type="entry name" value="P-loop containing nucleoside triphosphate hydrolases"/>
    <property type="match status" value="1"/>
</dbReference>
<dbReference type="InterPro" id="IPR003959">
    <property type="entry name" value="ATPase_AAA_core"/>
</dbReference>
<organism evidence="6">
    <name type="scientific">Desulfobacca acetoxidans</name>
    <dbReference type="NCBI Taxonomy" id="60893"/>
    <lineage>
        <taxon>Bacteria</taxon>
        <taxon>Pseudomonadati</taxon>
        <taxon>Thermodesulfobacteriota</taxon>
        <taxon>Desulfobaccia</taxon>
        <taxon>Desulfobaccales</taxon>
        <taxon>Desulfobaccaceae</taxon>
        <taxon>Desulfobacca</taxon>
    </lineage>
</organism>
<dbReference type="SMART" id="SM01086">
    <property type="entry name" value="ClpB_D2-small"/>
    <property type="match status" value="1"/>
</dbReference>
<dbReference type="SMART" id="SM00382">
    <property type="entry name" value="AAA"/>
    <property type="match status" value="1"/>
</dbReference>
<feature type="domain" description="Clp ATPase C-terminal" evidence="5">
    <location>
        <begin position="277"/>
        <end position="366"/>
    </location>
</feature>
<dbReference type="InterPro" id="IPR050052">
    <property type="entry name" value="ATP-dep_Clp_protease_ClpX"/>
</dbReference>
<dbReference type="AlphaFoldDB" id="A0A7V6A4R7"/>
<dbReference type="GO" id="GO:0016887">
    <property type="term" value="F:ATP hydrolysis activity"/>
    <property type="evidence" value="ECO:0007669"/>
    <property type="project" value="InterPro"/>
</dbReference>
<dbReference type="EMBL" id="DTGR01000175">
    <property type="protein sequence ID" value="HHS30262.1"/>
    <property type="molecule type" value="Genomic_DNA"/>
</dbReference>
<evidence type="ECO:0000256" key="3">
    <source>
        <dbReference type="ARBA" id="ARBA00023186"/>
    </source>
</evidence>
<dbReference type="GO" id="GO:0051603">
    <property type="term" value="P:proteolysis involved in protein catabolic process"/>
    <property type="evidence" value="ECO:0007669"/>
    <property type="project" value="TreeGrafter"/>
</dbReference>
<keyword evidence="1" id="KW-0547">Nucleotide-binding</keyword>
<dbReference type="Gene3D" id="3.40.50.300">
    <property type="entry name" value="P-loop containing nucleotide triphosphate hydrolases"/>
    <property type="match status" value="1"/>
</dbReference>
<evidence type="ECO:0000259" key="4">
    <source>
        <dbReference type="SMART" id="SM00382"/>
    </source>
</evidence>
<dbReference type="PANTHER" id="PTHR48102">
    <property type="entry name" value="ATP-DEPENDENT CLP PROTEASE ATP-BINDING SUBUNIT CLPX-LIKE, MITOCHONDRIAL-RELATED"/>
    <property type="match status" value="1"/>
</dbReference>
<keyword evidence="3" id="KW-0143">Chaperone</keyword>
<dbReference type="PANTHER" id="PTHR48102:SF7">
    <property type="entry name" value="ATP-DEPENDENT CLP PROTEASE ATP-BINDING SUBUNIT CLPX-LIKE, MITOCHONDRIAL"/>
    <property type="match status" value="1"/>
</dbReference>